<dbReference type="InterPro" id="IPR009080">
    <property type="entry name" value="tRNAsynth_Ia_anticodon-bd"/>
</dbReference>
<comment type="subunit">
    <text evidence="9">Monomer.</text>
</comment>
<comment type="subcellular location">
    <subcellularLocation>
        <location evidence="9">Cytoplasm</location>
    </subcellularLocation>
</comment>
<dbReference type="HAMAP" id="MF_00123">
    <property type="entry name" value="Arg_tRNA_synth"/>
    <property type="match status" value="1"/>
</dbReference>
<proteinExistence type="inferred from homology"/>
<evidence type="ECO:0000256" key="9">
    <source>
        <dbReference type="HAMAP-Rule" id="MF_00123"/>
    </source>
</evidence>
<dbReference type="Proteomes" id="UP001161064">
    <property type="component" value="Unassembled WGS sequence"/>
</dbReference>
<keyword evidence="7 9" id="KW-0030">Aminoacyl-tRNA synthetase</keyword>
<dbReference type="Pfam" id="PF00750">
    <property type="entry name" value="tRNA-synt_1d"/>
    <property type="match status" value="1"/>
</dbReference>
<keyword evidence="14" id="KW-1185">Reference proteome</keyword>
<dbReference type="Gene3D" id="3.40.50.620">
    <property type="entry name" value="HUPs"/>
    <property type="match status" value="1"/>
</dbReference>
<evidence type="ECO:0000256" key="1">
    <source>
        <dbReference type="ARBA" id="ARBA00005594"/>
    </source>
</evidence>
<keyword evidence="5 9" id="KW-0067">ATP-binding</keyword>
<evidence type="ECO:0000256" key="7">
    <source>
        <dbReference type="ARBA" id="ARBA00023146"/>
    </source>
</evidence>
<feature type="domain" description="DALR anticodon binding" evidence="11">
    <location>
        <begin position="479"/>
        <end position="594"/>
    </location>
</feature>
<dbReference type="PRINTS" id="PR01038">
    <property type="entry name" value="TRNASYNTHARG"/>
</dbReference>
<dbReference type="SUPFAM" id="SSF47323">
    <property type="entry name" value="Anticodon-binding domain of a subclass of class I aminoacyl-tRNA synthetases"/>
    <property type="match status" value="1"/>
</dbReference>
<comment type="similarity">
    <text evidence="1 9 10">Belongs to the class-I aminoacyl-tRNA synthetase family.</text>
</comment>
<dbReference type="Gene3D" id="3.30.1360.70">
    <property type="entry name" value="Arginyl tRNA synthetase N-terminal domain"/>
    <property type="match status" value="1"/>
</dbReference>
<evidence type="ECO:0000256" key="3">
    <source>
        <dbReference type="ARBA" id="ARBA00022598"/>
    </source>
</evidence>
<dbReference type="PANTHER" id="PTHR11956:SF5">
    <property type="entry name" value="ARGININE--TRNA LIGASE, CYTOPLASMIC"/>
    <property type="match status" value="1"/>
</dbReference>
<dbReference type="InterPro" id="IPR008909">
    <property type="entry name" value="DALR_anticod-bd"/>
</dbReference>
<dbReference type="InterPro" id="IPR005148">
    <property type="entry name" value="Arg-tRNA-synth_N"/>
</dbReference>
<dbReference type="SUPFAM" id="SSF52374">
    <property type="entry name" value="Nucleotidylyl transferase"/>
    <property type="match status" value="1"/>
</dbReference>
<organism evidence="13 14">
    <name type="scientific">Candidatus Phycosocius spiralis</name>
    <dbReference type="NCBI Taxonomy" id="2815099"/>
    <lineage>
        <taxon>Bacteria</taxon>
        <taxon>Pseudomonadati</taxon>
        <taxon>Pseudomonadota</taxon>
        <taxon>Alphaproteobacteria</taxon>
        <taxon>Caulobacterales</taxon>
        <taxon>Caulobacterales incertae sedis</taxon>
        <taxon>Candidatus Phycosocius</taxon>
    </lineage>
</organism>
<dbReference type="EC" id="6.1.1.19" evidence="9"/>
<feature type="short sequence motif" description="'HIGH' region" evidence="9">
    <location>
        <begin position="123"/>
        <end position="133"/>
    </location>
</feature>
<evidence type="ECO:0000259" key="11">
    <source>
        <dbReference type="SMART" id="SM00836"/>
    </source>
</evidence>
<dbReference type="InterPro" id="IPR014729">
    <property type="entry name" value="Rossmann-like_a/b/a_fold"/>
</dbReference>
<reference evidence="13" key="2">
    <citation type="journal article" date="2023" name="ISME Commun">
        <title>Characterization of a bloom-associated alphaproteobacterial lineage, 'Candidatus Phycosocius': insights into freshwater algal-bacterial interactions.</title>
        <authorList>
            <person name="Tanabe Y."/>
            <person name="Yamaguchi H."/>
            <person name="Yoshida M."/>
            <person name="Kai A."/>
            <person name="Okazaki Y."/>
        </authorList>
    </citation>
    <scope>NUCLEOTIDE SEQUENCE</scope>
    <source>
        <strain evidence="13">BOTRYCO-1</strain>
    </source>
</reference>
<gene>
    <name evidence="9 13" type="primary">argS</name>
    <name evidence="13" type="ORF">PsB1_2123</name>
</gene>
<dbReference type="InterPro" id="IPR035684">
    <property type="entry name" value="ArgRS_core"/>
</dbReference>
<dbReference type="RefSeq" id="WP_284361373.1">
    <property type="nucleotide sequence ID" value="NZ_BPFZ01000016.1"/>
</dbReference>
<dbReference type="Pfam" id="PF05746">
    <property type="entry name" value="DALR_1"/>
    <property type="match status" value="1"/>
</dbReference>
<dbReference type="GO" id="GO:0016874">
    <property type="term" value="F:ligase activity"/>
    <property type="evidence" value="ECO:0007669"/>
    <property type="project" value="UniProtKB-KW"/>
</dbReference>
<dbReference type="InterPro" id="IPR001278">
    <property type="entry name" value="Arg-tRNA-ligase"/>
</dbReference>
<evidence type="ECO:0000256" key="6">
    <source>
        <dbReference type="ARBA" id="ARBA00022917"/>
    </source>
</evidence>
<dbReference type="EMBL" id="BPFZ01000016">
    <property type="protein sequence ID" value="GIU67969.1"/>
    <property type="molecule type" value="Genomic_DNA"/>
</dbReference>
<dbReference type="PROSITE" id="PS00178">
    <property type="entry name" value="AA_TRNA_LIGASE_I"/>
    <property type="match status" value="1"/>
</dbReference>
<dbReference type="Gene3D" id="1.10.730.10">
    <property type="entry name" value="Isoleucyl-tRNA Synthetase, Domain 1"/>
    <property type="match status" value="1"/>
</dbReference>
<evidence type="ECO:0000313" key="13">
    <source>
        <dbReference type="EMBL" id="GIU67969.1"/>
    </source>
</evidence>
<keyword evidence="4 9" id="KW-0547">Nucleotide-binding</keyword>
<feature type="domain" description="Arginyl tRNA synthetase N-terminal" evidence="12">
    <location>
        <begin position="6"/>
        <end position="87"/>
    </location>
</feature>
<evidence type="ECO:0000256" key="2">
    <source>
        <dbReference type="ARBA" id="ARBA00022490"/>
    </source>
</evidence>
<evidence type="ECO:0000256" key="4">
    <source>
        <dbReference type="ARBA" id="ARBA00022741"/>
    </source>
</evidence>
<accession>A0ABQ4PYC1</accession>
<evidence type="ECO:0000256" key="8">
    <source>
        <dbReference type="ARBA" id="ARBA00049339"/>
    </source>
</evidence>
<evidence type="ECO:0000256" key="5">
    <source>
        <dbReference type="ARBA" id="ARBA00022840"/>
    </source>
</evidence>
<dbReference type="InterPro" id="IPR036695">
    <property type="entry name" value="Arg-tRNA-synth_N_sf"/>
</dbReference>
<comment type="catalytic activity">
    <reaction evidence="8 9">
        <text>tRNA(Arg) + L-arginine + ATP = L-arginyl-tRNA(Arg) + AMP + diphosphate</text>
        <dbReference type="Rhea" id="RHEA:20301"/>
        <dbReference type="Rhea" id="RHEA-COMP:9658"/>
        <dbReference type="Rhea" id="RHEA-COMP:9673"/>
        <dbReference type="ChEBI" id="CHEBI:30616"/>
        <dbReference type="ChEBI" id="CHEBI:32682"/>
        <dbReference type="ChEBI" id="CHEBI:33019"/>
        <dbReference type="ChEBI" id="CHEBI:78442"/>
        <dbReference type="ChEBI" id="CHEBI:78513"/>
        <dbReference type="ChEBI" id="CHEBI:456215"/>
        <dbReference type="EC" id="6.1.1.19"/>
    </reaction>
</comment>
<protein>
    <recommendedName>
        <fullName evidence="9">Arginine--tRNA ligase</fullName>
        <ecNumber evidence="9">6.1.1.19</ecNumber>
    </recommendedName>
    <alternativeName>
        <fullName evidence="9">Arginyl-tRNA synthetase</fullName>
        <shortName evidence="9">ArgRS</shortName>
    </alternativeName>
</protein>
<sequence length="594" mass="64641">MIPFADQLSHLLGHAFSKLGLDPALGGVVRAQKAEFGHFQCNGAMAGAKQLGKNPRDLAQEIASQVSHDPLIGSCEAAGPGFLNIKVSDQSFCLQGQAIAADPRAGAQWVDVPRKVIVDYAGPNVAKSMHVGHLRATIIGDSIKRIYRFRGDQVWGDAHFGDWGFQMGLLITALAQEQPSLPYFDPDFSGPYPESSPVALDDLERLYPIAAALAKTDAHARDLARKATAELQAGRPGYRALWCHFVAVSREALVREFKALGVTFDLWLGESDADPLIEAMIKDLEAKGLLQDDQGARVVFVHDKMVPKKDGGEGPNVAPLLVVSSEGSAMYGTTDLATIVDRVARFGVDLIIYCVDQRQSDHFETVFRAADKAGYMPRSGLDHIGFGTMNGRDGKPFKTREGGVLKLHDLILMVQEKAQAKMDEAGIGLDWPNQERADIAHKVGIAALKFADLHNFRGTSYIFDLERFLSFEGKTGPYLLYAAVRMKSILRKAEEAGYQAGSVGLLESAERDLILVLDGFEYALRGAYEKRAPHHLADHAYQLAGAFSVFYAACPILGATEAGLRSSRLTLVRASLNQLLIALDLLGIEAPERM</sequence>
<keyword evidence="6 9" id="KW-0648">Protein biosynthesis</keyword>
<evidence type="ECO:0000256" key="10">
    <source>
        <dbReference type="RuleBase" id="RU363038"/>
    </source>
</evidence>
<dbReference type="InterPro" id="IPR001412">
    <property type="entry name" value="aa-tRNA-synth_I_CS"/>
</dbReference>
<evidence type="ECO:0000313" key="14">
    <source>
        <dbReference type="Proteomes" id="UP001161064"/>
    </source>
</evidence>
<keyword evidence="3 9" id="KW-0436">Ligase</keyword>
<dbReference type="CDD" id="cd00671">
    <property type="entry name" value="ArgRS_core"/>
    <property type="match status" value="1"/>
</dbReference>
<reference evidence="13" key="1">
    <citation type="submission" date="2021-05" db="EMBL/GenBank/DDBJ databases">
        <authorList>
            <person name="Tanabe Y."/>
        </authorList>
    </citation>
    <scope>NUCLEOTIDE SEQUENCE</scope>
    <source>
        <strain evidence="13">BOTRYCO-1</strain>
    </source>
</reference>
<keyword evidence="2 9" id="KW-0963">Cytoplasm</keyword>
<dbReference type="SMART" id="SM01016">
    <property type="entry name" value="Arg_tRNA_synt_N"/>
    <property type="match status" value="1"/>
</dbReference>
<dbReference type="Pfam" id="PF03485">
    <property type="entry name" value="Arg_tRNA_synt_N"/>
    <property type="match status" value="1"/>
</dbReference>
<dbReference type="PANTHER" id="PTHR11956">
    <property type="entry name" value="ARGINYL-TRNA SYNTHETASE"/>
    <property type="match status" value="1"/>
</dbReference>
<evidence type="ECO:0000259" key="12">
    <source>
        <dbReference type="SMART" id="SM01016"/>
    </source>
</evidence>
<name>A0ABQ4PYC1_9PROT</name>
<dbReference type="SMART" id="SM00836">
    <property type="entry name" value="DALR_1"/>
    <property type="match status" value="1"/>
</dbReference>
<dbReference type="SUPFAM" id="SSF55190">
    <property type="entry name" value="Arginyl-tRNA synthetase (ArgRS), N-terminal 'additional' domain"/>
    <property type="match status" value="1"/>
</dbReference>
<dbReference type="NCBIfam" id="TIGR00456">
    <property type="entry name" value="argS"/>
    <property type="match status" value="1"/>
</dbReference>
<comment type="caution">
    <text evidence="13">The sequence shown here is derived from an EMBL/GenBank/DDBJ whole genome shotgun (WGS) entry which is preliminary data.</text>
</comment>